<dbReference type="GO" id="GO:0005524">
    <property type="term" value="F:ATP binding"/>
    <property type="evidence" value="ECO:0007669"/>
    <property type="project" value="UniProtKB-UniRule"/>
</dbReference>
<accession>A0A9P9GRM8</accession>
<evidence type="ECO:0000256" key="1">
    <source>
        <dbReference type="PROSITE-ProRule" id="PRU10141"/>
    </source>
</evidence>
<name>A0A9P9GRM8_FUSRE</name>
<dbReference type="Proteomes" id="UP000720189">
    <property type="component" value="Unassembled WGS sequence"/>
</dbReference>
<evidence type="ECO:0008006" key="5">
    <source>
        <dbReference type="Google" id="ProtNLM"/>
    </source>
</evidence>
<dbReference type="OrthoDB" id="3432781at2759"/>
<dbReference type="Pfam" id="PF13095">
    <property type="entry name" value="FTA2"/>
    <property type="match status" value="1"/>
</dbReference>
<dbReference type="GeneID" id="70229706"/>
<keyword evidence="1" id="KW-0067">ATP-binding</keyword>
<dbReference type="InterPro" id="IPR011009">
    <property type="entry name" value="Kinase-like_dom_sf"/>
</dbReference>
<proteinExistence type="predicted"/>
<dbReference type="AlphaFoldDB" id="A0A9P9GRM8"/>
<dbReference type="RefSeq" id="XP_046047636.1">
    <property type="nucleotide sequence ID" value="XM_046199752.1"/>
</dbReference>
<sequence length="295" mass="34105">MPCFPYPSIPQPIQTPVTLTLKIHNTYRCEPTNLVIPQLKPLPDCEGPKLECFIDDITTCDFKLLGLLGGGCHSLVWKAEINGKVYAIKMFFHLEAHEPSFLMDGLDDDPQDSDEPDPLNDMSQSTIDSLRLHTSSFYNECRVFGRLKELGREDLAIKGYGYLQFYLNDDKVRQHFLPFGDGARRHLAFLGNKDPTDVDVIRRTLQHDDLRIPMMAIVKEWLRNLRELHKSGIVIRDLKWQQYLNGQLADFSFAWTIPHIFGPESGLRPRWSFESMAAWDLKCFQEILDDFCREV</sequence>
<evidence type="ECO:0000313" key="4">
    <source>
        <dbReference type="Proteomes" id="UP000720189"/>
    </source>
</evidence>
<keyword evidence="1" id="KW-0547">Nucleotide-binding</keyword>
<dbReference type="SUPFAM" id="SSF56112">
    <property type="entry name" value="Protein kinase-like (PK-like)"/>
    <property type="match status" value="1"/>
</dbReference>
<dbReference type="InterPro" id="IPR017441">
    <property type="entry name" value="Protein_kinase_ATP_BS"/>
</dbReference>
<feature type="binding site" evidence="1">
    <location>
        <position position="89"/>
    </location>
    <ligand>
        <name>ATP</name>
        <dbReference type="ChEBI" id="CHEBI:30616"/>
    </ligand>
</feature>
<organism evidence="3 4">
    <name type="scientific">Fusarium redolens</name>
    <dbReference type="NCBI Taxonomy" id="48865"/>
    <lineage>
        <taxon>Eukaryota</taxon>
        <taxon>Fungi</taxon>
        <taxon>Dikarya</taxon>
        <taxon>Ascomycota</taxon>
        <taxon>Pezizomycotina</taxon>
        <taxon>Sordariomycetes</taxon>
        <taxon>Hypocreomycetidae</taxon>
        <taxon>Hypocreales</taxon>
        <taxon>Nectriaceae</taxon>
        <taxon>Fusarium</taxon>
        <taxon>Fusarium redolens species complex</taxon>
    </lineage>
</organism>
<protein>
    <recommendedName>
        <fullName evidence="5">Protein kinase domain-containing protein</fullName>
    </recommendedName>
</protein>
<keyword evidence="4" id="KW-1185">Reference proteome</keyword>
<dbReference type="EMBL" id="JAGMUX010000011">
    <property type="protein sequence ID" value="KAH7244413.1"/>
    <property type="molecule type" value="Genomic_DNA"/>
</dbReference>
<comment type="caution">
    <text evidence="3">The sequence shown here is derived from an EMBL/GenBank/DDBJ whole genome shotgun (WGS) entry which is preliminary data.</text>
</comment>
<reference evidence="3" key="1">
    <citation type="journal article" date="2021" name="Nat. Commun.">
        <title>Genetic determinants of endophytism in the Arabidopsis root mycobiome.</title>
        <authorList>
            <person name="Mesny F."/>
            <person name="Miyauchi S."/>
            <person name="Thiergart T."/>
            <person name="Pickel B."/>
            <person name="Atanasova L."/>
            <person name="Karlsson M."/>
            <person name="Huettel B."/>
            <person name="Barry K.W."/>
            <person name="Haridas S."/>
            <person name="Chen C."/>
            <person name="Bauer D."/>
            <person name="Andreopoulos W."/>
            <person name="Pangilinan J."/>
            <person name="LaButti K."/>
            <person name="Riley R."/>
            <person name="Lipzen A."/>
            <person name="Clum A."/>
            <person name="Drula E."/>
            <person name="Henrissat B."/>
            <person name="Kohler A."/>
            <person name="Grigoriev I.V."/>
            <person name="Martin F.M."/>
            <person name="Hacquard S."/>
        </authorList>
    </citation>
    <scope>NUCLEOTIDE SEQUENCE</scope>
    <source>
        <strain evidence="3">MPI-CAGE-AT-0023</strain>
    </source>
</reference>
<evidence type="ECO:0000256" key="2">
    <source>
        <dbReference type="SAM" id="MobiDB-lite"/>
    </source>
</evidence>
<gene>
    <name evidence="3" type="ORF">BKA55DRAFT_692218</name>
</gene>
<feature type="region of interest" description="Disordered" evidence="2">
    <location>
        <begin position="103"/>
        <end position="124"/>
    </location>
</feature>
<dbReference type="PROSITE" id="PS00107">
    <property type="entry name" value="PROTEIN_KINASE_ATP"/>
    <property type="match status" value="1"/>
</dbReference>
<evidence type="ECO:0000313" key="3">
    <source>
        <dbReference type="EMBL" id="KAH7244413.1"/>
    </source>
</evidence>
<feature type="compositionally biased region" description="Acidic residues" evidence="2">
    <location>
        <begin position="105"/>
        <end position="118"/>
    </location>
</feature>
<dbReference type="InterPro" id="IPR025213">
    <property type="entry name" value="Sim4_Fta2"/>
</dbReference>